<dbReference type="RefSeq" id="WP_065611688.1">
    <property type="nucleotide sequence ID" value="NZ_CAWMPN010000015.1"/>
</dbReference>
<sequence length="191" mass="22122">MYFSLITENYFTSRVSFTCVDGREFFYSTNFYHPTTSNNSIVWKDFEGGKVTQVGPIADNGDLSVNSQFAQKLMSFDPYAVEVYPSKLELEDGVVENRYLLAINNIIDVLDYEKSDIEISPRSGKQIVHILYLSEKKLKKIPLEQRVAFRVKGVETAMFFCEEFFNIIDSDSRFNSLRKEKIDINNRAPKF</sequence>
<dbReference type="STRING" id="688.A6E04_15785"/>
<protein>
    <recommendedName>
        <fullName evidence="1">Immunity MXAN-0049 protein domain-containing protein</fullName>
    </recommendedName>
</protein>
<comment type="caution">
    <text evidence="2">The sequence shown here is derived from an EMBL/GenBank/DDBJ whole genome shotgun (WGS) entry which is preliminary data.</text>
</comment>
<organism evidence="2 3">
    <name type="scientific">Aliivibrio logei</name>
    <name type="common">Vibrio logei</name>
    <dbReference type="NCBI Taxonomy" id="688"/>
    <lineage>
        <taxon>Bacteria</taxon>
        <taxon>Pseudomonadati</taxon>
        <taxon>Pseudomonadota</taxon>
        <taxon>Gammaproteobacteria</taxon>
        <taxon>Vibrionales</taxon>
        <taxon>Vibrionaceae</taxon>
        <taxon>Aliivibrio</taxon>
    </lineage>
</organism>
<reference evidence="2 3" key="1">
    <citation type="submission" date="2016-06" db="EMBL/GenBank/DDBJ databases">
        <authorList>
            <person name="Kjaerup R.B."/>
            <person name="Dalgaard T.S."/>
            <person name="Juul-Madsen H.R."/>
        </authorList>
    </citation>
    <scope>NUCLEOTIDE SEQUENCE [LARGE SCALE GENOMIC DNA]</scope>
    <source>
        <strain evidence="2 3">1S159</strain>
    </source>
</reference>
<gene>
    <name evidence="2" type="ORF">A6E04_15785</name>
</gene>
<accession>A0A1B9NW91</accession>
<dbReference type="Proteomes" id="UP000093523">
    <property type="component" value="Unassembled WGS sequence"/>
</dbReference>
<dbReference type="AlphaFoldDB" id="A0A1B9NW91"/>
<dbReference type="InterPro" id="IPR012433">
    <property type="entry name" value="Imm11"/>
</dbReference>
<name>A0A1B9NW91_ALILO</name>
<feature type="domain" description="Immunity MXAN-0049 protein" evidence="1">
    <location>
        <begin position="71"/>
        <end position="165"/>
    </location>
</feature>
<evidence type="ECO:0000313" key="2">
    <source>
        <dbReference type="EMBL" id="OCH19490.1"/>
    </source>
</evidence>
<evidence type="ECO:0000259" key="1">
    <source>
        <dbReference type="Pfam" id="PF07791"/>
    </source>
</evidence>
<dbReference type="EMBL" id="MAJU01000015">
    <property type="protein sequence ID" value="OCH19490.1"/>
    <property type="molecule type" value="Genomic_DNA"/>
</dbReference>
<dbReference type="OrthoDB" id="6402913at2"/>
<dbReference type="Pfam" id="PF07791">
    <property type="entry name" value="Imm11"/>
    <property type="match status" value="1"/>
</dbReference>
<proteinExistence type="predicted"/>
<evidence type="ECO:0000313" key="3">
    <source>
        <dbReference type="Proteomes" id="UP000093523"/>
    </source>
</evidence>